<dbReference type="EMBL" id="CM001236">
    <property type="protein sequence ID" value="EHA47792.1"/>
    <property type="molecule type" value="Genomic_DNA"/>
</dbReference>
<dbReference type="KEGG" id="mgr:MGG_17778"/>
<organism evidence="1 2">
    <name type="scientific">Pyricularia oryzae (strain 70-15 / ATCC MYA-4617 / FGSC 8958)</name>
    <name type="common">Rice blast fungus</name>
    <name type="synonym">Magnaporthe oryzae</name>
    <dbReference type="NCBI Taxonomy" id="242507"/>
    <lineage>
        <taxon>Eukaryota</taxon>
        <taxon>Fungi</taxon>
        <taxon>Dikarya</taxon>
        <taxon>Ascomycota</taxon>
        <taxon>Pezizomycotina</taxon>
        <taxon>Sordariomycetes</taxon>
        <taxon>Sordariomycetidae</taxon>
        <taxon>Magnaporthales</taxon>
        <taxon>Pyriculariaceae</taxon>
        <taxon>Pyricularia</taxon>
    </lineage>
</organism>
<dbReference type="AlphaFoldDB" id="G4NHT2"/>
<dbReference type="Proteomes" id="UP000009058">
    <property type="component" value="Chromosome 6"/>
</dbReference>
<dbReference type="HOGENOM" id="CLU_3014657_0_0_1"/>
<sequence length="56" mass="6751">MRRFRSYALCFLFFSGGRLTQEKKKLELQESEVEDEILRLQRASTAAFNRLLRLRK</sequence>
<evidence type="ECO:0000313" key="2">
    <source>
        <dbReference type="Proteomes" id="UP000009058"/>
    </source>
</evidence>
<dbReference type="InParanoid" id="G4NHT2"/>
<proteinExistence type="predicted"/>
<dbReference type="RefSeq" id="XP_003720159.1">
    <property type="nucleotide sequence ID" value="XM_003720111.1"/>
</dbReference>
<dbReference type="VEuPathDB" id="FungiDB:MGG_17778"/>
<name>G4NHT2_PYRO7</name>
<gene>
    <name evidence="1" type="ORF">MGG_17778</name>
</gene>
<keyword evidence="2" id="KW-1185">Reference proteome</keyword>
<reference key="2">
    <citation type="submission" date="2011-05" db="EMBL/GenBank/DDBJ databases">
        <title>The Genome Sequence of Magnaporthe oryzae 70-15.</title>
        <authorList>
            <consortium name="The Broad Institute Genome Sequencing Platform"/>
            <person name="Ma L.-J."/>
            <person name="Dead R."/>
            <person name="Young S.K."/>
            <person name="Zeng Q."/>
            <person name="Gargeya S."/>
            <person name="Fitzgerald M."/>
            <person name="Haas B."/>
            <person name="Abouelleil A."/>
            <person name="Alvarado L."/>
            <person name="Arachchi H.M."/>
            <person name="Berlin A."/>
            <person name="Brown A."/>
            <person name="Chapman S.B."/>
            <person name="Chen Z."/>
            <person name="Dunbar C."/>
            <person name="Freedman E."/>
            <person name="Gearin G."/>
            <person name="Gellesch M."/>
            <person name="Goldberg J."/>
            <person name="Griggs A."/>
            <person name="Gujja S."/>
            <person name="Heiman D."/>
            <person name="Howarth C."/>
            <person name="Larson L."/>
            <person name="Lui A."/>
            <person name="MacDonald P.J.P."/>
            <person name="Mehta T."/>
            <person name="Montmayeur A."/>
            <person name="Murphy C."/>
            <person name="Neiman D."/>
            <person name="Pearson M."/>
            <person name="Priest M."/>
            <person name="Roberts A."/>
            <person name="Saif S."/>
            <person name="Shea T."/>
            <person name="Shenoy N."/>
            <person name="Sisk P."/>
            <person name="Stolte C."/>
            <person name="Sykes S."/>
            <person name="Yandava C."/>
            <person name="Wortman J."/>
            <person name="Nusbaum C."/>
            <person name="Birren B."/>
        </authorList>
    </citation>
    <scope>NUCLEOTIDE SEQUENCE</scope>
    <source>
        <strain>70-15</strain>
    </source>
</reference>
<evidence type="ECO:0000313" key="1">
    <source>
        <dbReference type="EMBL" id="EHA47792.1"/>
    </source>
</evidence>
<dbReference type="SMR" id="G4NHT2"/>
<dbReference type="GeneID" id="12987205"/>
<accession>G4NHT2</accession>
<reference evidence="1 2" key="1">
    <citation type="journal article" date="2005" name="Nature">
        <title>The genome sequence of the rice blast fungus Magnaporthe grisea.</title>
        <authorList>
            <person name="Dean R.A."/>
            <person name="Talbot N.J."/>
            <person name="Ebbole D.J."/>
            <person name="Farman M.L."/>
            <person name="Mitchell T.K."/>
            <person name="Orbach M.J."/>
            <person name="Thon M."/>
            <person name="Kulkarni R."/>
            <person name="Xu J.R."/>
            <person name="Pan H."/>
            <person name="Read N.D."/>
            <person name="Lee Y.H."/>
            <person name="Carbone I."/>
            <person name="Brown D."/>
            <person name="Oh Y.Y."/>
            <person name="Donofrio N."/>
            <person name="Jeong J.S."/>
            <person name="Soanes D.M."/>
            <person name="Djonovic S."/>
            <person name="Kolomiets E."/>
            <person name="Rehmeyer C."/>
            <person name="Li W."/>
            <person name="Harding M."/>
            <person name="Kim S."/>
            <person name="Lebrun M.H."/>
            <person name="Bohnert H."/>
            <person name="Coughlan S."/>
            <person name="Butler J."/>
            <person name="Calvo S."/>
            <person name="Ma L.J."/>
            <person name="Nicol R."/>
            <person name="Purcell S."/>
            <person name="Nusbaum C."/>
            <person name="Galagan J.E."/>
            <person name="Birren B.W."/>
        </authorList>
    </citation>
    <scope>NUCLEOTIDE SEQUENCE [LARGE SCALE GENOMIC DNA]</scope>
    <source>
        <strain evidence="2">70-15 / ATCC MYA-4617 / FGSC 8958</strain>
    </source>
</reference>
<protein>
    <submittedName>
        <fullName evidence="1">Uncharacterized protein</fullName>
    </submittedName>
</protein>